<dbReference type="SMART" id="SM00267">
    <property type="entry name" value="GGDEF"/>
    <property type="match status" value="1"/>
</dbReference>
<dbReference type="InterPro" id="IPR029787">
    <property type="entry name" value="Nucleotide_cyclase"/>
</dbReference>
<dbReference type="PANTHER" id="PTHR46663">
    <property type="entry name" value="DIGUANYLATE CYCLASE DGCT-RELATED"/>
    <property type="match status" value="1"/>
</dbReference>
<keyword evidence="1" id="KW-0812">Transmembrane</keyword>
<sequence length="302" mass="33638">MQIMRLFDLNDPSLKSLRPSQMERMLDVCTAHRQLTILIACIFCVVIGLLDIVLGNEFPVSSLCLPFVVAICWVASLQTAIVLSLLCAVAWIIDDAFYLNSSSPGVTMAELWHTGVHASFFLVVVSVVWRLRCAYERERMFARIDSLTGLLNITAFNDTAEREAARCRRSNSPLTVAFIDCDNFKAVNDTLGHRTGDRLLKAIAKTLCLSVREMDAVGRLGGDEFALLLPEASQEQAEVIISRVRERLNEAMEAEKWPVTFSIGVAVYHQPELDADALLHGADKLMYDVKRSAKDGVAFEVR</sequence>
<dbReference type="Pfam" id="PF00990">
    <property type="entry name" value="GGDEF"/>
    <property type="match status" value="1"/>
</dbReference>
<feature type="domain" description="GGDEF" evidence="2">
    <location>
        <begin position="172"/>
        <end position="302"/>
    </location>
</feature>
<keyword evidence="1" id="KW-0472">Membrane</keyword>
<evidence type="ECO:0000256" key="1">
    <source>
        <dbReference type="SAM" id="Phobius"/>
    </source>
</evidence>
<gene>
    <name evidence="3" type="ORF">C5Y93_20840</name>
</gene>
<feature type="transmembrane region" description="Helical" evidence="1">
    <location>
        <begin position="67"/>
        <end position="92"/>
    </location>
</feature>
<feature type="transmembrane region" description="Helical" evidence="1">
    <location>
        <begin position="35"/>
        <end position="55"/>
    </location>
</feature>
<dbReference type="FunFam" id="3.30.70.270:FF:000001">
    <property type="entry name" value="Diguanylate cyclase domain protein"/>
    <property type="match status" value="1"/>
</dbReference>
<evidence type="ECO:0000313" key="4">
    <source>
        <dbReference type="Proteomes" id="UP000237819"/>
    </source>
</evidence>
<name>A0A2S8GI50_9BACT</name>
<dbReference type="InterPro" id="IPR000160">
    <property type="entry name" value="GGDEF_dom"/>
</dbReference>
<dbReference type="SUPFAM" id="SSF55073">
    <property type="entry name" value="Nucleotide cyclase"/>
    <property type="match status" value="1"/>
</dbReference>
<dbReference type="PANTHER" id="PTHR46663:SF4">
    <property type="entry name" value="DIGUANYLATE CYCLASE DGCT-RELATED"/>
    <property type="match status" value="1"/>
</dbReference>
<proteinExistence type="predicted"/>
<accession>A0A2S8GI50</accession>
<evidence type="ECO:0000313" key="3">
    <source>
        <dbReference type="EMBL" id="PQO43991.1"/>
    </source>
</evidence>
<reference evidence="3 4" key="1">
    <citation type="submission" date="2018-02" db="EMBL/GenBank/DDBJ databases">
        <title>Comparative genomes isolates from brazilian mangrove.</title>
        <authorList>
            <person name="Araujo J.E."/>
            <person name="Taketani R.G."/>
            <person name="Silva M.C.P."/>
            <person name="Loureco M.V."/>
            <person name="Andreote F.D."/>
        </authorList>
    </citation>
    <scope>NUCLEOTIDE SEQUENCE [LARGE SCALE GENOMIC DNA]</scope>
    <source>
        <strain evidence="3 4">Nap-Phe MGV</strain>
    </source>
</reference>
<organism evidence="3 4">
    <name type="scientific">Blastopirellula marina</name>
    <dbReference type="NCBI Taxonomy" id="124"/>
    <lineage>
        <taxon>Bacteria</taxon>
        <taxon>Pseudomonadati</taxon>
        <taxon>Planctomycetota</taxon>
        <taxon>Planctomycetia</taxon>
        <taxon>Pirellulales</taxon>
        <taxon>Pirellulaceae</taxon>
        <taxon>Blastopirellula</taxon>
    </lineage>
</organism>
<dbReference type="CDD" id="cd01949">
    <property type="entry name" value="GGDEF"/>
    <property type="match status" value="1"/>
</dbReference>
<dbReference type="Gene3D" id="3.30.70.270">
    <property type="match status" value="1"/>
</dbReference>
<dbReference type="Proteomes" id="UP000237819">
    <property type="component" value="Unassembled WGS sequence"/>
</dbReference>
<dbReference type="InterPro" id="IPR052163">
    <property type="entry name" value="DGC-Regulatory_Protein"/>
</dbReference>
<feature type="transmembrane region" description="Helical" evidence="1">
    <location>
        <begin position="112"/>
        <end position="131"/>
    </location>
</feature>
<evidence type="ECO:0000259" key="2">
    <source>
        <dbReference type="PROSITE" id="PS50887"/>
    </source>
</evidence>
<keyword evidence="1" id="KW-1133">Transmembrane helix</keyword>
<dbReference type="AlphaFoldDB" id="A0A2S8GI50"/>
<dbReference type="NCBIfam" id="TIGR00254">
    <property type="entry name" value="GGDEF"/>
    <property type="match status" value="1"/>
</dbReference>
<dbReference type="PROSITE" id="PS50887">
    <property type="entry name" value="GGDEF"/>
    <property type="match status" value="1"/>
</dbReference>
<dbReference type="EMBL" id="PUHZ01000021">
    <property type="protein sequence ID" value="PQO43991.1"/>
    <property type="molecule type" value="Genomic_DNA"/>
</dbReference>
<comment type="caution">
    <text evidence="3">The sequence shown here is derived from an EMBL/GenBank/DDBJ whole genome shotgun (WGS) entry which is preliminary data.</text>
</comment>
<protein>
    <submittedName>
        <fullName evidence="3">GGDEF domain-containing protein</fullName>
    </submittedName>
</protein>
<dbReference type="GO" id="GO:0003824">
    <property type="term" value="F:catalytic activity"/>
    <property type="evidence" value="ECO:0007669"/>
    <property type="project" value="UniProtKB-ARBA"/>
</dbReference>
<dbReference type="InterPro" id="IPR043128">
    <property type="entry name" value="Rev_trsase/Diguanyl_cyclase"/>
</dbReference>